<protein>
    <recommendedName>
        <fullName evidence="1">Pyridoxamine 5'-phosphate oxidase N-terminal domain-containing protein</fullName>
    </recommendedName>
</protein>
<dbReference type="InterPro" id="IPR011576">
    <property type="entry name" value="Pyridox_Oxase_N"/>
</dbReference>
<organism evidence="2 3">
    <name type="scientific">Xylanibacter ruminicola</name>
    <name type="common">Prevotella ruminicola</name>
    <dbReference type="NCBI Taxonomy" id="839"/>
    <lineage>
        <taxon>Bacteria</taxon>
        <taxon>Pseudomonadati</taxon>
        <taxon>Bacteroidota</taxon>
        <taxon>Bacteroidia</taxon>
        <taxon>Bacteroidales</taxon>
        <taxon>Prevotellaceae</taxon>
        <taxon>Xylanibacter</taxon>
    </lineage>
</organism>
<reference evidence="2" key="1">
    <citation type="submission" date="2021-08" db="EMBL/GenBank/DDBJ databases">
        <title>Prevotella lacticifex sp. nov., isolated from rumen of cow.</title>
        <authorList>
            <person name="Shinkai T."/>
            <person name="Ikeyama N."/>
            <person name="Kumagai M."/>
            <person name="Ohmori H."/>
            <person name="Sakamoto M."/>
            <person name="Ohkuma M."/>
            <person name="Mitsumori M."/>
        </authorList>
    </citation>
    <scope>NUCLEOTIDE SEQUENCE</scope>
    <source>
        <strain evidence="2">JCM 8259</strain>
    </source>
</reference>
<evidence type="ECO:0000313" key="2">
    <source>
        <dbReference type="EMBL" id="GJG32909.1"/>
    </source>
</evidence>
<gene>
    <name evidence="2" type="ORF">PRMUPPPA20_10180</name>
</gene>
<dbReference type="AlphaFoldDB" id="A0AA37I222"/>
<feature type="domain" description="Pyridoxamine 5'-phosphate oxidase N-terminal" evidence="1">
    <location>
        <begin position="8"/>
        <end position="93"/>
    </location>
</feature>
<name>A0AA37I222_XYLRU</name>
<dbReference type="OMA" id="ILDIMMA"/>
<dbReference type="SUPFAM" id="SSF50475">
    <property type="entry name" value="FMN-binding split barrel"/>
    <property type="match status" value="1"/>
</dbReference>
<dbReference type="EMBL" id="BPTT01000001">
    <property type="protein sequence ID" value="GJG32909.1"/>
    <property type="molecule type" value="Genomic_DNA"/>
</dbReference>
<dbReference type="InterPro" id="IPR012349">
    <property type="entry name" value="Split_barrel_FMN-bd"/>
</dbReference>
<dbReference type="Pfam" id="PF01243">
    <property type="entry name" value="PNPOx_N"/>
    <property type="match status" value="1"/>
</dbReference>
<comment type="caution">
    <text evidence="2">The sequence shown here is derived from an EMBL/GenBank/DDBJ whole genome shotgun (WGS) entry which is preliminary data.</text>
</comment>
<sequence>MVSEMFDKAIQFLKDHKEIAFATSEGNLPKLRIFQIMKQEGHVLYFATSAKKAVYRELRQNPNVEILAYADNISVRCSGMVNFNVEDDVKRWIYDHNPVLSRLYTSYDQMEYFCLPIAEMDYFDLSPTPPVFQHFDLISGEIGNGFVGERYKKLRCSQK</sequence>
<accession>A0AA37I222</accession>
<evidence type="ECO:0000259" key="1">
    <source>
        <dbReference type="Pfam" id="PF01243"/>
    </source>
</evidence>
<dbReference type="Proteomes" id="UP000887097">
    <property type="component" value="Unassembled WGS sequence"/>
</dbReference>
<evidence type="ECO:0000313" key="3">
    <source>
        <dbReference type="Proteomes" id="UP000887097"/>
    </source>
</evidence>
<dbReference type="Gene3D" id="2.30.110.10">
    <property type="entry name" value="Electron Transport, Fmn-binding Protein, Chain A"/>
    <property type="match status" value="1"/>
</dbReference>
<proteinExistence type="predicted"/>